<reference evidence="1 2" key="1">
    <citation type="submission" date="2017-06" db="EMBL/GenBank/DDBJ databases">
        <authorList>
            <person name="Kim H.J."/>
            <person name="Triplett B.A."/>
        </authorList>
    </citation>
    <scope>NUCLEOTIDE SEQUENCE [LARGE SCALE GENOMIC DNA]</scope>
    <source>
        <strain evidence="1 2">DSM 29150</strain>
    </source>
</reference>
<gene>
    <name evidence="1" type="ORF">SAMN06265371_108211</name>
</gene>
<proteinExistence type="predicted"/>
<sequence>MKKTLITLTILINTLCYSQNFNGDYRSYKTSFQDNSSKENNFIEESEFKIAVLIDENQTEGSVAIQDPRMPNKLLLYEVVDYLGELKDNGTTNYLYKCLTQHLDNPIETTIVFYYTTDKKLSLMVYDDESSQVFFDLKK</sequence>
<dbReference type="EMBL" id="FZNT01000008">
    <property type="protein sequence ID" value="SNR68570.1"/>
    <property type="molecule type" value="Genomic_DNA"/>
</dbReference>
<dbReference type="AlphaFoldDB" id="A0A238YC21"/>
<organism evidence="1 2">
    <name type="scientific">Lutibacter agarilyticus</name>
    <dbReference type="NCBI Taxonomy" id="1109740"/>
    <lineage>
        <taxon>Bacteria</taxon>
        <taxon>Pseudomonadati</taxon>
        <taxon>Bacteroidota</taxon>
        <taxon>Flavobacteriia</taxon>
        <taxon>Flavobacteriales</taxon>
        <taxon>Flavobacteriaceae</taxon>
        <taxon>Lutibacter</taxon>
    </lineage>
</organism>
<keyword evidence="2" id="KW-1185">Reference proteome</keyword>
<dbReference type="RefSeq" id="WP_089382405.1">
    <property type="nucleotide sequence ID" value="NZ_FZNT01000008.1"/>
</dbReference>
<protein>
    <submittedName>
        <fullName evidence="1">Uncharacterized protein</fullName>
    </submittedName>
</protein>
<dbReference type="Proteomes" id="UP000198384">
    <property type="component" value="Unassembled WGS sequence"/>
</dbReference>
<dbReference type="OrthoDB" id="1438083at2"/>
<evidence type="ECO:0000313" key="2">
    <source>
        <dbReference type="Proteomes" id="UP000198384"/>
    </source>
</evidence>
<name>A0A238YC21_9FLAO</name>
<accession>A0A238YC21</accession>
<evidence type="ECO:0000313" key="1">
    <source>
        <dbReference type="EMBL" id="SNR68570.1"/>
    </source>
</evidence>